<dbReference type="Pfam" id="PF01636">
    <property type="entry name" value="APH"/>
    <property type="match status" value="2"/>
</dbReference>
<evidence type="ECO:0000313" key="2">
    <source>
        <dbReference type="EMBL" id="VEU78354.1"/>
    </source>
</evidence>
<reference evidence="2 3" key="1">
    <citation type="submission" date="2019-01" db="EMBL/GenBank/DDBJ databases">
        <authorList>
            <consortium name="Pathogen Informatics"/>
        </authorList>
    </citation>
    <scope>NUCLEOTIDE SEQUENCE [LARGE SCALE GENOMIC DNA]</scope>
    <source>
        <strain evidence="2 3">NCTC10184</strain>
    </source>
</reference>
<dbReference type="Gene3D" id="3.90.1200.10">
    <property type="match status" value="2"/>
</dbReference>
<dbReference type="InterPro" id="IPR052077">
    <property type="entry name" value="CcrZ_PhaseVar_Mediator"/>
</dbReference>
<dbReference type="InterPro" id="IPR011009">
    <property type="entry name" value="Kinase-like_dom_sf"/>
</dbReference>
<dbReference type="AlphaFoldDB" id="A0A449BAZ6"/>
<keyword evidence="2" id="KW-0808">Transferase</keyword>
<dbReference type="PANTHER" id="PTHR40086">
    <property type="entry name" value="PHOSPHOTRANSFERASE YTMP-RELATED"/>
    <property type="match status" value="1"/>
</dbReference>
<accession>A0A449BAZ6</accession>
<feature type="domain" description="Aminoglycoside phosphotransferase" evidence="1">
    <location>
        <begin position="153"/>
        <end position="199"/>
    </location>
</feature>
<dbReference type="RefSeq" id="WP_165001870.1">
    <property type="nucleotide sequence ID" value="NZ_LR215043.1"/>
</dbReference>
<gene>
    <name evidence="2" type="ORF">NCTC10184_00599</name>
</gene>
<dbReference type="GO" id="GO:0016301">
    <property type="term" value="F:kinase activity"/>
    <property type="evidence" value="ECO:0007669"/>
    <property type="project" value="UniProtKB-KW"/>
</dbReference>
<evidence type="ECO:0000259" key="1">
    <source>
        <dbReference type="Pfam" id="PF01636"/>
    </source>
</evidence>
<organism evidence="2 3">
    <name type="scientific">Mycoplasmopsis columbinasalis</name>
    <dbReference type="NCBI Taxonomy" id="114880"/>
    <lineage>
        <taxon>Bacteria</taxon>
        <taxon>Bacillati</taxon>
        <taxon>Mycoplasmatota</taxon>
        <taxon>Mycoplasmoidales</taxon>
        <taxon>Metamycoplasmataceae</taxon>
        <taxon>Mycoplasmopsis</taxon>
    </lineage>
</organism>
<dbReference type="PANTHER" id="PTHR40086:SF1">
    <property type="entry name" value="CELL CYCLE REGULATOR CCRZ"/>
    <property type="match status" value="1"/>
</dbReference>
<evidence type="ECO:0000313" key="3">
    <source>
        <dbReference type="Proteomes" id="UP000290876"/>
    </source>
</evidence>
<dbReference type="InterPro" id="IPR002575">
    <property type="entry name" value="Aminoglycoside_PTrfase"/>
</dbReference>
<feature type="domain" description="Aminoglycoside phosphotransferase" evidence="1">
    <location>
        <begin position="249"/>
        <end position="434"/>
    </location>
</feature>
<dbReference type="Proteomes" id="UP000290876">
    <property type="component" value="Chromosome"/>
</dbReference>
<sequence>MSSKTILITDLTTNSKAQQLFYELNNHFENKIQLISLYYSGFHNFTFQGKLDNQLVQIRIPNNDFVNHDAEELVLKNDPDYLYYHKGVFVKKWFNGKTLNEIELTDEKQLAILNELKKFQNQKINNIGAINWNTYGEITDERFKKYLSYFKKQNWNITHGDLNNQNILIDDNLNVKFIDFEWVRLNHFAFDLISLLDSCSFSLENIQKVFKVSLSDLNKMRYMCQKLSEKAFEIKYSKLDFEKLQMTKITGGLSNENYRFSNYFLQLKVPKFQAFKVKYSKFNKLNFVPKVLYEDSTKIIRKYIDSQKIDFEDKGILRKIVLNIKAFHNAKLGRLPKNNLYERSNYYAKANNELAAQKLKKYLGEKQYEKLMLLLKNIPNVCVSHNDLNEKNILLDQNKKIWFIDFEYTTSGHPYIDLAYFSSSVFMNDETEKWFLLTYDSNINFDLYYQFKLLINFYGILWMMFLFPETDFLTFDRNIENLNKYLKYIDVPFNE</sequence>
<name>A0A449BAZ6_9BACT</name>
<protein>
    <submittedName>
        <fullName evidence="2">3-deoxy-D-manno-octulosonic-acid kinase</fullName>
    </submittedName>
</protein>
<dbReference type="EMBL" id="LR215043">
    <property type="protein sequence ID" value="VEU78354.1"/>
    <property type="molecule type" value="Genomic_DNA"/>
</dbReference>
<dbReference type="KEGG" id="mcob:NCTC10184_00599"/>
<proteinExistence type="predicted"/>
<keyword evidence="2" id="KW-0418">Kinase</keyword>
<keyword evidence="3" id="KW-1185">Reference proteome</keyword>
<dbReference type="SUPFAM" id="SSF56112">
    <property type="entry name" value="Protein kinase-like (PK-like)"/>
    <property type="match status" value="2"/>
</dbReference>